<keyword evidence="3" id="KW-1185">Reference proteome</keyword>
<dbReference type="NCBIfam" id="TIGR03519">
    <property type="entry name" value="T9SS_PorP_fam"/>
    <property type="match status" value="1"/>
</dbReference>
<dbReference type="EMBL" id="CP048222">
    <property type="protein sequence ID" value="QHT69016.1"/>
    <property type="molecule type" value="Genomic_DNA"/>
</dbReference>
<organism evidence="2 3">
    <name type="scientific">Rhodocytophaga rosea</name>
    <dbReference type="NCBI Taxonomy" id="2704465"/>
    <lineage>
        <taxon>Bacteria</taxon>
        <taxon>Pseudomonadati</taxon>
        <taxon>Bacteroidota</taxon>
        <taxon>Cytophagia</taxon>
        <taxon>Cytophagales</taxon>
        <taxon>Rhodocytophagaceae</taxon>
        <taxon>Rhodocytophaga</taxon>
    </lineage>
</organism>
<dbReference type="Proteomes" id="UP000480178">
    <property type="component" value="Chromosome"/>
</dbReference>
<dbReference type="InterPro" id="IPR019861">
    <property type="entry name" value="PorP/SprF_Bacteroidetes"/>
</dbReference>
<name>A0A6C0GLV6_9BACT</name>
<accession>A0A6C0GLV6</accession>
<dbReference type="KEGG" id="rhoz:GXP67_21380"/>
<protein>
    <submittedName>
        <fullName evidence="2">Type IX secretion system membrane protein PorP/SprF</fullName>
    </submittedName>
</protein>
<reference evidence="2 3" key="1">
    <citation type="submission" date="2020-01" db="EMBL/GenBank/DDBJ databases">
        <authorList>
            <person name="Kim M.K."/>
        </authorList>
    </citation>
    <scope>NUCLEOTIDE SEQUENCE [LARGE SCALE GENOMIC DNA]</scope>
    <source>
        <strain evidence="2 3">172606-1</strain>
    </source>
</reference>
<proteinExistence type="predicted"/>
<dbReference type="Pfam" id="PF11751">
    <property type="entry name" value="PorP_SprF"/>
    <property type="match status" value="1"/>
</dbReference>
<keyword evidence="1" id="KW-0732">Signal</keyword>
<gene>
    <name evidence="2" type="ORF">GXP67_21380</name>
</gene>
<evidence type="ECO:0000313" key="3">
    <source>
        <dbReference type="Proteomes" id="UP000480178"/>
    </source>
</evidence>
<sequence length="322" mass="36390">MRKTLISLSAILLFIIQFPLSSFAQQDAQFSQYMFNTLFLNPAYAGVEGQTRFQLIHRSQWTAYQASFDDGTAPTTQNFSVNAPILRMKSGVGIHIVNDRLGPLRNLEAQVSYAYHFPVKNGKLSLGVRGGMYSQGIDFDLYRAIDPDDPTLSDRTGQEYQIRPDMALGVYYRSEKYYAGVSMNHLIRSEFDFGSDSLKNPLQNHLSFTAGYDYDLTYNIVLTPSVLLKSDFNTYSFELSAVATYDEKFWGGLSFRQGDAAIILVGVSLLKDKSLRLGYGFDYIIKARPLKRPTSNEIMLSYTLPAPNPNAKPIVRTPRFRH</sequence>
<feature type="signal peptide" evidence="1">
    <location>
        <begin position="1"/>
        <end position="24"/>
    </location>
</feature>
<feature type="chain" id="PRO_5025338773" evidence="1">
    <location>
        <begin position="25"/>
        <end position="322"/>
    </location>
</feature>
<dbReference type="AlphaFoldDB" id="A0A6C0GLV6"/>
<dbReference type="RefSeq" id="WP_162445011.1">
    <property type="nucleotide sequence ID" value="NZ_CP048222.1"/>
</dbReference>
<evidence type="ECO:0000256" key="1">
    <source>
        <dbReference type="SAM" id="SignalP"/>
    </source>
</evidence>
<evidence type="ECO:0000313" key="2">
    <source>
        <dbReference type="EMBL" id="QHT69016.1"/>
    </source>
</evidence>